<evidence type="ECO:0000313" key="1">
    <source>
        <dbReference type="EMBL" id="MFD2705447.1"/>
    </source>
</evidence>
<proteinExistence type="predicted"/>
<evidence type="ECO:0000313" key="2">
    <source>
        <dbReference type="Proteomes" id="UP001597520"/>
    </source>
</evidence>
<dbReference type="RefSeq" id="WP_380712691.1">
    <property type="nucleotide sequence ID" value="NZ_JBHUML010000002.1"/>
</dbReference>
<gene>
    <name evidence="1" type="ORF">ACFSUB_08205</name>
</gene>
<organism evidence="1 2">
    <name type="scientific">Salibacterium lacus</name>
    <dbReference type="NCBI Taxonomy" id="1898109"/>
    <lineage>
        <taxon>Bacteria</taxon>
        <taxon>Bacillati</taxon>
        <taxon>Bacillota</taxon>
        <taxon>Bacilli</taxon>
        <taxon>Bacillales</taxon>
        <taxon>Bacillaceae</taxon>
    </lineage>
</organism>
<name>A0ABW5T0D3_9BACI</name>
<reference evidence="2" key="1">
    <citation type="journal article" date="2019" name="Int. J. Syst. Evol. Microbiol.">
        <title>The Global Catalogue of Microorganisms (GCM) 10K type strain sequencing project: providing services to taxonomists for standard genome sequencing and annotation.</title>
        <authorList>
            <consortium name="The Broad Institute Genomics Platform"/>
            <consortium name="The Broad Institute Genome Sequencing Center for Infectious Disease"/>
            <person name="Wu L."/>
            <person name="Ma J."/>
        </authorList>
    </citation>
    <scope>NUCLEOTIDE SEQUENCE [LARGE SCALE GENOMIC DNA]</scope>
    <source>
        <strain evidence="2">KCTC 33792</strain>
    </source>
</reference>
<comment type="caution">
    <text evidence="1">The sequence shown here is derived from an EMBL/GenBank/DDBJ whole genome shotgun (WGS) entry which is preliminary data.</text>
</comment>
<protein>
    <submittedName>
        <fullName evidence="1">Uncharacterized protein</fullName>
    </submittedName>
</protein>
<keyword evidence="2" id="KW-1185">Reference proteome</keyword>
<dbReference type="EMBL" id="JBHUML010000002">
    <property type="protein sequence ID" value="MFD2705447.1"/>
    <property type="molecule type" value="Genomic_DNA"/>
</dbReference>
<dbReference type="Proteomes" id="UP001597520">
    <property type="component" value="Unassembled WGS sequence"/>
</dbReference>
<accession>A0ABW5T0D3</accession>
<sequence>MNISKIRSALYKISRILGDVNAAKKGTVGKRIGRRAAGKVTGRFLGKLFK</sequence>